<evidence type="ECO:0000259" key="8">
    <source>
        <dbReference type="PROSITE" id="PS50109"/>
    </source>
</evidence>
<reference evidence="9 10" key="1">
    <citation type="submission" date="2018-11" db="EMBL/GenBank/DDBJ databases">
        <title>Flavobacterium sp. nov., YIM 102600 draft genome.</title>
        <authorList>
            <person name="Li G."/>
            <person name="Jiang Y."/>
        </authorList>
    </citation>
    <scope>NUCLEOTIDE SEQUENCE [LARGE SCALE GENOMIC DNA]</scope>
    <source>
        <strain evidence="9 10">YIM 102600</strain>
    </source>
</reference>
<dbReference type="GO" id="GO:0000160">
    <property type="term" value="P:phosphorelay signal transduction system"/>
    <property type="evidence" value="ECO:0007669"/>
    <property type="project" value="UniProtKB-KW"/>
</dbReference>
<keyword evidence="7" id="KW-0472">Membrane</keyword>
<dbReference type="Gene3D" id="1.20.5.1930">
    <property type="match status" value="1"/>
</dbReference>
<dbReference type="Proteomes" id="UP000271937">
    <property type="component" value="Unassembled WGS sequence"/>
</dbReference>
<dbReference type="CDD" id="cd16917">
    <property type="entry name" value="HATPase_UhpB-NarQ-NarX-like"/>
    <property type="match status" value="1"/>
</dbReference>
<feature type="domain" description="Histidine kinase" evidence="8">
    <location>
        <begin position="101"/>
        <end position="252"/>
    </location>
</feature>
<protein>
    <recommendedName>
        <fullName evidence="2">histidine kinase</fullName>
        <ecNumber evidence="2">2.7.13.3</ecNumber>
    </recommendedName>
</protein>
<keyword evidence="10" id="KW-1185">Reference proteome</keyword>
<dbReference type="Gene3D" id="3.30.565.10">
    <property type="entry name" value="Histidine kinase-like ATPase, C-terminal domain"/>
    <property type="match status" value="1"/>
</dbReference>
<keyword evidence="7" id="KW-0812">Transmembrane</keyword>
<dbReference type="PROSITE" id="PS50109">
    <property type="entry name" value="HIS_KIN"/>
    <property type="match status" value="1"/>
</dbReference>
<dbReference type="PANTHER" id="PTHR24421">
    <property type="entry name" value="NITRATE/NITRITE SENSOR PROTEIN NARX-RELATED"/>
    <property type="match status" value="1"/>
</dbReference>
<evidence type="ECO:0000256" key="6">
    <source>
        <dbReference type="SAM" id="Coils"/>
    </source>
</evidence>
<feature type="coiled-coil region" evidence="6">
    <location>
        <begin position="41"/>
        <end position="70"/>
    </location>
</feature>
<dbReference type="InterPro" id="IPR005467">
    <property type="entry name" value="His_kinase_dom"/>
</dbReference>
<evidence type="ECO:0000256" key="7">
    <source>
        <dbReference type="SAM" id="Phobius"/>
    </source>
</evidence>
<keyword evidence="6" id="KW-0175">Coiled coil</keyword>
<evidence type="ECO:0000256" key="1">
    <source>
        <dbReference type="ARBA" id="ARBA00000085"/>
    </source>
</evidence>
<evidence type="ECO:0000313" key="10">
    <source>
        <dbReference type="Proteomes" id="UP000271937"/>
    </source>
</evidence>
<evidence type="ECO:0000256" key="3">
    <source>
        <dbReference type="ARBA" id="ARBA00022679"/>
    </source>
</evidence>
<proteinExistence type="predicted"/>
<comment type="caution">
    <text evidence="9">The sequence shown here is derived from an EMBL/GenBank/DDBJ whole genome shotgun (WGS) entry which is preliminary data.</text>
</comment>
<comment type="catalytic activity">
    <reaction evidence="1">
        <text>ATP + protein L-histidine = ADP + protein N-phospho-L-histidine.</text>
        <dbReference type="EC" id="2.7.13.3"/>
    </reaction>
</comment>
<dbReference type="SUPFAM" id="SSF55874">
    <property type="entry name" value="ATPase domain of HSP90 chaperone/DNA topoisomerase II/histidine kinase"/>
    <property type="match status" value="1"/>
</dbReference>
<evidence type="ECO:0000256" key="2">
    <source>
        <dbReference type="ARBA" id="ARBA00012438"/>
    </source>
</evidence>
<dbReference type="EC" id="2.7.13.3" evidence="2"/>
<keyword evidence="5" id="KW-0902">Two-component regulatory system</keyword>
<keyword evidence="4" id="KW-0418">Kinase</keyword>
<dbReference type="GO" id="GO:0004673">
    <property type="term" value="F:protein histidine kinase activity"/>
    <property type="evidence" value="ECO:0007669"/>
    <property type="project" value="UniProtKB-EC"/>
</dbReference>
<dbReference type="InterPro" id="IPR003594">
    <property type="entry name" value="HATPase_dom"/>
</dbReference>
<keyword evidence="3" id="KW-0808">Transferase</keyword>
<organism evidence="9 10">
    <name type="scientific">Flavobacterium macacae</name>
    <dbReference type="NCBI Taxonomy" id="2488993"/>
    <lineage>
        <taxon>Bacteria</taxon>
        <taxon>Pseudomonadati</taxon>
        <taxon>Bacteroidota</taxon>
        <taxon>Flavobacteriia</taxon>
        <taxon>Flavobacteriales</taxon>
        <taxon>Flavobacteriaceae</taxon>
        <taxon>Flavobacterium</taxon>
    </lineage>
</organism>
<evidence type="ECO:0000313" key="9">
    <source>
        <dbReference type="EMBL" id="RRJ91353.1"/>
    </source>
</evidence>
<dbReference type="AlphaFoldDB" id="A0A3P3WFM8"/>
<dbReference type="EMBL" id="RQVR01000008">
    <property type="protein sequence ID" value="RRJ91353.1"/>
    <property type="molecule type" value="Genomic_DNA"/>
</dbReference>
<evidence type="ECO:0000256" key="5">
    <source>
        <dbReference type="ARBA" id="ARBA00023012"/>
    </source>
</evidence>
<keyword evidence="7" id="KW-1133">Transmembrane helix</keyword>
<dbReference type="InterPro" id="IPR036890">
    <property type="entry name" value="HATPase_C_sf"/>
</dbReference>
<evidence type="ECO:0000256" key="4">
    <source>
        <dbReference type="ARBA" id="ARBA00022777"/>
    </source>
</evidence>
<dbReference type="Pfam" id="PF02518">
    <property type="entry name" value="HATPase_c"/>
    <property type="match status" value="1"/>
</dbReference>
<gene>
    <name evidence="9" type="ORF">EG849_08140</name>
</gene>
<accession>A0A3P3WFM8</accession>
<dbReference type="PANTHER" id="PTHR24421:SF10">
    <property type="entry name" value="NITRATE_NITRITE SENSOR PROTEIN NARQ"/>
    <property type="match status" value="1"/>
</dbReference>
<name>A0A3P3WFM8_9FLAO</name>
<feature type="transmembrane region" description="Helical" evidence="7">
    <location>
        <begin position="13"/>
        <end position="32"/>
    </location>
</feature>
<dbReference type="InterPro" id="IPR050482">
    <property type="entry name" value="Sensor_HK_TwoCompSys"/>
</dbReference>
<sequence length="255" mass="29195">MENWEGSGMIAKGIGIILLFVFILVLALVLLIRENFQRIARVKLEEDKVRLEHKQKLLEANVQVQEQERTRIAADIHDILIGKLTVLKIKNEIGYEELESNKLIKECITVARQLSHDLSLPMLKYASLEELISEILVPWKSVFSIQFRTDIRSDAALSDTVKIQLTRIIQELITNIVKHAEATEIVIHLRHTEKILLLHLYDNGIGFDTNGKAKGLGIKNIEFRTDYINAHYKMRSAPGKGTSYLIVLKESEFEK</sequence>